<organism evidence="12 13">
    <name type="scientific">Halothiobacillus diazotrophicus</name>
    <dbReference type="NCBI Taxonomy" id="1860122"/>
    <lineage>
        <taxon>Bacteria</taxon>
        <taxon>Pseudomonadati</taxon>
        <taxon>Pseudomonadota</taxon>
        <taxon>Gammaproteobacteria</taxon>
        <taxon>Chromatiales</taxon>
        <taxon>Halothiobacillaceae</taxon>
        <taxon>Halothiobacillus</taxon>
    </lineage>
</organism>
<dbReference type="InterPro" id="IPR003660">
    <property type="entry name" value="HAMP_dom"/>
</dbReference>
<evidence type="ECO:0000259" key="11">
    <source>
        <dbReference type="PROSITE" id="PS50885"/>
    </source>
</evidence>
<dbReference type="PANTHER" id="PTHR32089:SF119">
    <property type="entry name" value="METHYL-ACCEPTING CHEMOTAXIS PROTEIN CTPL"/>
    <property type="match status" value="1"/>
</dbReference>
<evidence type="ECO:0000256" key="4">
    <source>
        <dbReference type="ARBA" id="ARBA00023136"/>
    </source>
</evidence>
<evidence type="ECO:0000256" key="1">
    <source>
        <dbReference type="ARBA" id="ARBA00004141"/>
    </source>
</evidence>
<dbReference type="PANTHER" id="PTHR32089">
    <property type="entry name" value="METHYL-ACCEPTING CHEMOTAXIS PROTEIN MCPB"/>
    <property type="match status" value="1"/>
</dbReference>
<feature type="transmembrane region" description="Helical" evidence="9">
    <location>
        <begin position="15"/>
        <end position="34"/>
    </location>
</feature>
<name>A0A191ZHC6_9GAMM</name>
<dbReference type="PROSITE" id="PS50111">
    <property type="entry name" value="CHEMOTAXIS_TRANSDUC_2"/>
    <property type="match status" value="1"/>
</dbReference>
<evidence type="ECO:0000256" key="5">
    <source>
        <dbReference type="ARBA" id="ARBA00023224"/>
    </source>
</evidence>
<dbReference type="Pfam" id="PF00015">
    <property type="entry name" value="MCPsignal"/>
    <property type="match status" value="1"/>
</dbReference>
<feature type="region of interest" description="Disordered" evidence="8">
    <location>
        <begin position="406"/>
        <end position="428"/>
    </location>
</feature>
<dbReference type="RefSeq" id="WP_066099744.1">
    <property type="nucleotide sequence ID" value="NZ_CP016027.1"/>
</dbReference>
<keyword evidence="13" id="KW-1185">Reference proteome</keyword>
<dbReference type="STRING" id="1860122.A9404_07530"/>
<keyword evidence="3 9" id="KW-1133">Transmembrane helix</keyword>
<dbReference type="GO" id="GO:0016020">
    <property type="term" value="C:membrane"/>
    <property type="evidence" value="ECO:0007669"/>
    <property type="project" value="UniProtKB-SubCell"/>
</dbReference>
<evidence type="ECO:0000256" key="7">
    <source>
        <dbReference type="PROSITE-ProRule" id="PRU00284"/>
    </source>
</evidence>
<dbReference type="KEGG" id="haz:A9404_07530"/>
<dbReference type="SUPFAM" id="SSF58104">
    <property type="entry name" value="Methyl-accepting chemotaxis protein (MCP) signaling domain"/>
    <property type="match status" value="1"/>
</dbReference>
<reference evidence="12 13" key="1">
    <citation type="submission" date="2016-06" db="EMBL/GenBank/DDBJ databases">
        <title>Insight into the functional genes involving in sulfur oxidation in Pearl River water.</title>
        <authorList>
            <person name="Luo J."/>
            <person name="Tan X."/>
            <person name="Lin W."/>
        </authorList>
    </citation>
    <scope>NUCLEOTIDE SEQUENCE [LARGE SCALE GENOMIC DNA]</scope>
    <source>
        <strain evidence="12 13">LS2</strain>
    </source>
</reference>
<protein>
    <recommendedName>
        <fullName evidence="14">Chemotaxis protein</fullName>
    </recommendedName>
</protein>
<dbReference type="CDD" id="cd11386">
    <property type="entry name" value="MCP_signal"/>
    <property type="match status" value="1"/>
</dbReference>
<evidence type="ECO:0000256" key="9">
    <source>
        <dbReference type="SAM" id="Phobius"/>
    </source>
</evidence>
<dbReference type="PROSITE" id="PS50885">
    <property type="entry name" value="HAMP"/>
    <property type="match status" value="1"/>
</dbReference>
<comment type="similarity">
    <text evidence="6">Belongs to the methyl-accepting chemotaxis (MCP) protein family.</text>
</comment>
<evidence type="ECO:0000259" key="10">
    <source>
        <dbReference type="PROSITE" id="PS50111"/>
    </source>
</evidence>
<evidence type="ECO:0008006" key="14">
    <source>
        <dbReference type="Google" id="ProtNLM"/>
    </source>
</evidence>
<dbReference type="FunFam" id="1.10.287.950:FF:000001">
    <property type="entry name" value="Methyl-accepting chemotaxis sensory transducer"/>
    <property type="match status" value="1"/>
</dbReference>
<dbReference type="SMART" id="SM00304">
    <property type="entry name" value="HAMP"/>
    <property type="match status" value="1"/>
</dbReference>
<dbReference type="Gene3D" id="1.10.287.950">
    <property type="entry name" value="Methyl-accepting chemotaxis protein"/>
    <property type="match status" value="1"/>
</dbReference>
<evidence type="ECO:0000256" key="2">
    <source>
        <dbReference type="ARBA" id="ARBA00022692"/>
    </source>
</evidence>
<keyword evidence="2 9" id="KW-0812">Transmembrane</keyword>
<dbReference type="Pfam" id="PF00672">
    <property type="entry name" value="HAMP"/>
    <property type="match status" value="1"/>
</dbReference>
<sequence>MSSWIAGFSIAKKNMFGYGLILLLMFSMAVLTYFNMGRVQQVADEVIYQRQPAAFAADAIRVQIERAMASVGLYLQSKSERDRKAFDDAIAGVDSAQAELKKHSGMGYAELDEQLKHFVADANEVMKVSSDDKLNLPAMEYANQYVNPKAIQISGLMGTLLSAEADAEPSPTASRRPLVLEIARARGEWGDVMAGLRGFMAFRSPALEHNFDLYSAEVLKRIQEINKQYAGLLTFEQQDAVDQLLKLLPDFIDQAQKAFAIHKSDKWRMDAYLVRTKLDPMFNQVEKTVEEIVLAERSQIHAQSQTLNATISQTMLGQVGLVLLGIVVVGILAMLSILGVSSPLRRVAERMRDIAEGEGDLTKRLPVTGRDEIAEVSQAFNTFAETAHNLVTQVVETTRSLADSANRLTASSERGQQGARRQAQDTDSLVTGMSQTLEAAQEVAQSAEMASGSVREANDKLHEGMGKVATSTRSAEQLDAALLRAEEKIHQLSVQSQTIGKVLDVIRGIADQTNLLALNAAIEAARAGEQGRGFAVVAEEVRSLATRTQESTREISGIISQLQHGAHDAVEAMGEGRGVSHESLDAITEANEMLTIIAQSFDQLSDMNARIAAAAEEQTAVSSGMKQNIESINVTAGETAKAAAQTAEAGSDVSRQASTLAELVRQFKI</sequence>
<dbReference type="InterPro" id="IPR004089">
    <property type="entry name" value="MCPsignal_dom"/>
</dbReference>
<dbReference type="GO" id="GO:0007165">
    <property type="term" value="P:signal transduction"/>
    <property type="evidence" value="ECO:0007669"/>
    <property type="project" value="UniProtKB-KW"/>
</dbReference>
<evidence type="ECO:0000256" key="8">
    <source>
        <dbReference type="SAM" id="MobiDB-lite"/>
    </source>
</evidence>
<accession>A0A191ZHC6</accession>
<dbReference type="GO" id="GO:0006935">
    <property type="term" value="P:chemotaxis"/>
    <property type="evidence" value="ECO:0007669"/>
    <property type="project" value="UniProtKB-ARBA"/>
</dbReference>
<feature type="transmembrane region" description="Helical" evidence="9">
    <location>
        <begin position="315"/>
        <end position="340"/>
    </location>
</feature>
<evidence type="ECO:0000313" key="13">
    <source>
        <dbReference type="Proteomes" id="UP000078596"/>
    </source>
</evidence>
<dbReference type="SMART" id="SM00283">
    <property type="entry name" value="MA"/>
    <property type="match status" value="1"/>
</dbReference>
<proteinExistence type="inferred from homology"/>
<dbReference type="OrthoDB" id="9781845at2"/>
<comment type="subcellular location">
    <subcellularLocation>
        <location evidence="1">Membrane</location>
        <topology evidence="1">Multi-pass membrane protein</topology>
    </subcellularLocation>
</comment>
<dbReference type="CDD" id="cd06225">
    <property type="entry name" value="HAMP"/>
    <property type="match status" value="1"/>
</dbReference>
<keyword evidence="5 7" id="KW-0807">Transducer</keyword>
<dbReference type="Proteomes" id="UP000078596">
    <property type="component" value="Chromosome"/>
</dbReference>
<feature type="domain" description="Methyl-accepting transducer" evidence="10">
    <location>
        <begin position="397"/>
        <end position="633"/>
    </location>
</feature>
<feature type="domain" description="HAMP" evidence="11">
    <location>
        <begin position="338"/>
        <end position="392"/>
    </location>
</feature>
<evidence type="ECO:0000313" key="12">
    <source>
        <dbReference type="EMBL" id="ANJ67253.1"/>
    </source>
</evidence>
<evidence type="ECO:0000256" key="6">
    <source>
        <dbReference type="ARBA" id="ARBA00029447"/>
    </source>
</evidence>
<gene>
    <name evidence="12" type="ORF">A9404_07530</name>
</gene>
<dbReference type="EMBL" id="CP016027">
    <property type="protein sequence ID" value="ANJ67253.1"/>
    <property type="molecule type" value="Genomic_DNA"/>
</dbReference>
<dbReference type="AlphaFoldDB" id="A0A191ZHC6"/>
<keyword evidence="4 9" id="KW-0472">Membrane</keyword>
<evidence type="ECO:0000256" key="3">
    <source>
        <dbReference type="ARBA" id="ARBA00022989"/>
    </source>
</evidence>